<feature type="compositionally biased region" description="Acidic residues" evidence="4">
    <location>
        <begin position="1347"/>
        <end position="1358"/>
    </location>
</feature>
<feature type="compositionally biased region" description="Basic and acidic residues" evidence="4">
    <location>
        <begin position="655"/>
        <end position="665"/>
    </location>
</feature>
<feature type="compositionally biased region" description="Polar residues" evidence="4">
    <location>
        <begin position="476"/>
        <end position="503"/>
    </location>
</feature>
<protein>
    <submittedName>
        <fullName evidence="5">Claspin</fullName>
    </submittedName>
</protein>
<name>A0A9Q1CJ54_HOLLE</name>
<feature type="compositionally biased region" description="Basic and acidic residues" evidence="4">
    <location>
        <begin position="1426"/>
        <end position="1435"/>
    </location>
</feature>
<feature type="compositionally biased region" description="Low complexity" evidence="4">
    <location>
        <begin position="843"/>
        <end position="855"/>
    </location>
</feature>
<feature type="compositionally biased region" description="Basic and acidic residues" evidence="4">
    <location>
        <begin position="504"/>
        <end position="514"/>
    </location>
</feature>
<keyword evidence="2" id="KW-0597">Phosphoprotein</keyword>
<dbReference type="PANTHER" id="PTHR14396:SF10">
    <property type="entry name" value="CLASPIN"/>
    <property type="match status" value="1"/>
</dbReference>
<organism evidence="5 6">
    <name type="scientific">Holothuria leucospilota</name>
    <name type="common">Black long sea cucumber</name>
    <name type="synonym">Mertensiothuria leucospilota</name>
    <dbReference type="NCBI Taxonomy" id="206669"/>
    <lineage>
        <taxon>Eukaryota</taxon>
        <taxon>Metazoa</taxon>
        <taxon>Echinodermata</taxon>
        <taxon>Eleutherozoa</taxon>
        <taxon>Echinozoa</taxon>
        <taxon>Holothuroidea</taxon>
        <taxon>Aspidochirotacea</taxon>
        <taxon>Aspidochirotida</taxon>
        <taxon>Holothuriidae</taxon>
        <taxon>Holothuria</taxon>
    </lineage>
</organism>
<evidence type="ECO:0000256" key="3">
    <source>
        <dbReference type="ARBA" id="ARBA00023242"/>
    </source>
</evidence>
<comment type="caution">
    <text evidence="5">The sequence shown here is derived from an EMBL/GenBank/DDBJ whole genome shotgun (WGS) entry which is preliminary data.</text>
</comment>
<evidence type="ECO:0000313" key="5">
    <source>
        <dbReference type="EMBL" id="KAJ8045650.1"/>
    </source>
</evidence>
<feature type="region of interest" description="Disordered" evidence="4">
    <location>
        <begin position="1407"/>
        <end position="1541"/>
    </location>
</feature>
<feature type="compositionally biased region" description="Low complexity" evidence="4">
    <location>
        <begin position="911"/>
        <end position="922"/>
    </location>
</feature>
<feature type="compositionally biased region" description="Acidic residues" evidence="4">
    <location>
        <begin position="187"/>
        <end position="200"/>
    </location>
</feature>
<reference evidence="5" key="1">
    <citation type="submission" date="2021-10" db="EMBL/GenBank/DDBJ databases">
        <title>Tropical sea cucumber genome reveals ecological adaptation and Cuvierian tubules defense mechanism.</title>
        <authorList>
            <person name="Chen T."/>
        </authorList>
    </citation>
    <scope>NUCLEOTIDE SEQUENCE</scope>
    <source>
        <strain evidence="5">Nanhai2018</strain>
        <tissue evidence="5">Muscle</tissue>
    </source>
</reference>
<feature type="region of interest" description="Disordered" evidence="4">
    <location>
        <begin position="956"/>
        <end position="984"/>
    </location>
</feature>
<comment type="subcellular location">
    <subcellularLocation>
        <location evidence="1">Nucleus</location>
    </subcellularLocation>
</comment>
<feature type="compositionally biased region" description="Polar residues" evidence="4">
    <location>
        <begin position="962"/>
        <end position="980"/>
    </location>
</feature>
<feature type="compositionally biased region" description="Low complexity" evidence="4">
    <location>
        <begin position="1407"/>
        <end position="1422"/>
    </location>
</feature>
<keyword evidence="3" id="KW-0539">Nucleus</keyword>
<dbReference type="InterPro" id="IPR024146">
    <property type="entry name" value="Claspin"/>
</dbReference>
<dbReference type="GO" id="GO:0007095">
    <property type="term" value="P:mitotic G2 DNA damage checkpoint signaling"/>
    <property type="evidence" value="ECO:0007669"/>
    <property type="project" value="TreeGrafter"/>
</dbReference>
<feature type="compositionally biased region" description="Basic and acidic residues" evidence="4">
    <location>
        <begin position="1119"/>
        <end position="1132"/>
    </location>
</feature>
<dbReference type="GO" id="GO:0005634">
    <property type="term" value="C:nucleus"/>
    <property type="evidence" value="ECO:0007669"/>
    <property type="project" value="UniProtKB-SubCell"/>
</dbReference>
<feature type="region of interest" description="Disordered" evidence="4">
    <location>
        <begin position="37"/>
        <end position="320"/>
    </location>
</feature>
<feature type="compositionally biased region" description="Basic residues" evidence="4">
    <location>
        <begin position="280"/>
        <end position="293"/>
    </location>
</feature>
<feature type="compositionally biased region" description="Basic and acidic residues" evidence="4">
    <location>
        <begin position="717"/>
        <end position="729"/>
    </location>
</feature>
<sequence>MLGVQSILPATAPTPSAGKLSLNLSDVPTQKLSLIEEAMEDETDDDLGNKPVSVRRKRQMNTISSDEDEDEDDTGSPSLSSTIEGREEKLKTNAETVEKEISKPSSELPLSEVMSAGANDDLYNKPLSVRRKRLLNSLSSDEDEEDAKSKGSPFPSTRENKEDNQKAGGETVGKEDISGSLLNTDIFDAETDEESSEDEPEIRKKRDRVTIHSDDGGGDDRERGKQIGSSDRKKTRIVVGSDSEEGSGSDGETSSKRLAKPLEPSEQEVNAENEGLTDKSRKRNRSPKPRRLKKEAIQKIHSESQRLIRESQLRLPYHKPKQLSVNDFFNKRPSAKTLKPIKGLTSSVLKDMRVKSPPKKDEDELPDPFREEKDSEKEERVPTDLLSQPTLSNEVCKDNSLGKEETPCDKSGQEKPSEDGSLEHPGTSREGCKGDAEGRSPQNDGGVSSIPSGEINKDGPHGVETETKLEHLPSTDGASSENKQCETTALEDNSCETKNTVESSGDKGLSRDDDTGINETPAHGGKKQSAAMRLLQASLDKLKKVTPKLSGETEQVICLDDDSLESQIPIKGVENLMERFAKHATKKPRGRKNRQEVQLSIIKKETNADGKEDLKEESISVILEPEEQEVNPKLRVPGAKLLHLKETLQVRMKERRELERKKRQEAYNIDNEEMLGDEEEEQEAELSEGETSDEDYKVEENAGSDSDEDDEEYDEDFLPHDTIREKCEFADDEAEDDDRDEDDDEDDENEDESDDDDEMEVEQGLGKTTTAKPTGDGSDDEISPGKKSKAASKRRILLSDDEDEDDNENKGDVKVSGDNIREPKNETPRKVSKESEIHPTETSNLSSISSKTSSVKKSDSSSVNHLFPDNGKTMDLFDSTSSLTDVKFNDINTEEKQTTFNFTAHLNRQDSNVSKSSELDNSSLNSLDNSLDLSAANIPPYQPRQDFISEADDSKMKEPFTPFSQTKSKLGSSPAKNTSKVPELSLPVEDSQDLFQMDSPSLTVPDSQRETETQNFKFSFEDDYTQTQFLDENGFLNLKSSVKRQAPKKIFSNENTTQGNMEELMGLCSGQFNVEEVKGDSQGPSSQASFKRGLFSQVQSQDNISELLGLCSGNFSDKKETLGSKAENTKGDSDDDSIASFGLIEDGKKLEDEKDGEEKLASFKKLLNKEQSMEELDPKDDLSSDDEPIILTRKKKPVEEKRLEYEDDEEELLLAYDSNEEFEFNANAFKGKTYSKFAKKRFLEEEAELSGSDFESDEDYDGEDEPDELIIDKEVEEKYKDQEKLREEINEAYMKSVDDEDDRRLRLFKELYLQDGDLYSEKSRVRKFRWKHLDEMEPGTLEKGDNSEDEKDDEDDQDTQWRLQRYQREQWLKEQESGKGKKSVEVAAPLEDENSQFAVLMKTALKNNSKGSSLDSSSNSGNQQTEKLKEKKEFNSPKPLKMLKHGSFLKRKKQDLEKLASVVKPLTNPTGPKNNNRSFIFQSLSQTTAAESDGSINSAKVKRSLSVSDSPASNSQGPKSKRPKLDRSISQKSSGSIFNHF</sequence>
<feature type="compositionally biased region" description="Polar residues" evidence="4">
    <location>
        <begin position="1467"/>
        <end position="1498"/>
    </location>
</feature>
<feature type="compositionally biased region" description="Acidic residues" evidence="4">
    <location>
        <begin position="1254"/>
        <end position="1269"/>
    </location>
</feature>
<feature type="region of interest" description="Disordered" evidence="4">
    <location>
        <begin position="339"/>
        <end position="532"/>
    </location>
</feature>
<evidence type="ECO:0000256" key="1">
    <source>
        <dbReference type="ARBA" id="ARBA00004123"/>
    </source>
</evidence>
<feature type="compositionally biased region" description="Acidic residues" evidence="4">
    <location>
        <begin position="670"/>
        <end position="693"/>
    </location>
</feature>
<evidence type="ECO:0000256" key="4">
    <source>
        <dbReference type="SAM" id="MobiDB-lite"/>
    </source>
</evidence>
<feature type="compositionally biased region" description="Basic and acidic residues" evidence="4">
    <location>
        <begin position="1335"/>
        <end position="1346"/>
    </location>
</feature>
<feature type="compositionally biased region" description="Basic and acidic residues" evidence="4">
    <location>
        <begin position="84"/>
        <end position="102"/>
    </location>
</feature>
<dbReference type="EMBL" id="JAIZAY010000003">
    <property type="protein sequence ID" value="KAJ8045650.1"/>
    <property type="molecule type" value="Genomic_DNA"/>
</dbReference>
<evidence type="ECO:0000256" key="2">
    <source>
        <dbReference type="ARBA" id="ARBA00022553"/>
    </source>
</evidence>
<dbReference type="OrthoDB" id="5859781at2759"/>
<feature type="compositionally biased region" description="Basic and acidic residues" evidence="4">
    <location>
        <begin position="455"/>
        <end position="473"/>
    </location>
</feature>
<dbReference type="GO" id="GO:0010997">
    <property type="term" value="F:anaphase-promoting complex binding"/>
    <property type="evidence" value="ECO:0007669"/>
    <property type="project" value="TreeGrafter"/>
</dbReference>
<feature type="region of interest" description="Disordered" evidence="4">
    <location>
        <begin position="1119"/>
        <end position="1141"/>
    </location>
</feature>
<dbReference type="GO" id="GO:0033314">
    <property type="term" value="P:mitotic DNA replication checkpoint signaling"/>
    <property type="evidence" value="ECO:0007669"/>
    <property type="project" value="TreeGrafter"/>
</dbReference>
<feature type="compositionally biased region" description="Basic and acidic residues" evidence="4">
    <location>
        <begin position="201"/>
        <end position="225"/>
    </location>
</feature>
<feature type="region of interest" description="Disordered" evidence="4">
    <location>
        <begin position="1246"/>
        <end position="1276"/>
    </location>
</feature>
<feature type="compositionally biased region" description="Basic residues" evidence="4">
    <location>
        <begin position="786"/>
        <end position="796"/>
    </location>
</feature>
<gene>
    <name evidence="5" type="ORF">HOLleu_08695</name>
</gene>
<feature type="compositionally biased region" description="Polar residues" evidence="4">
    <location>
        <begin position="440"/>
        <end position="451"/>
    </location>
</feature>
<feature type="compositionally biased region" description="Basic and acidic residues" evidence="4">
    <location>
        <begin position="808"/>
        <end position="839"/>
    </location>
</feature>
<feature type="compositionally biased region" description="Polar residues" evidence="4">
    <location>
        <begin position="1530"/>
        <end position="1541"/>
    </location>
</feature>
<feature type="region of interest" description="Disordered" evidence="4">
    <location>
        <begin position="655"/>
        <end position="872"/>
    </location>
</feature>
<feature type="compositionally biased region" description="Acidic residues" evidence="4">
    <location>
        <begin position="65"/>
        <end position="74"/>
    </location>
</feature>
<dbReference type="Proteomes" id="UP001152320">
    <property type="component" value="Chromosome 3"/>
</dbReference>
<feature type="compositionally biased region" description="Acidic residues" evidence="4">
    <location>
        <begin position="705"/>
        <end position="716"/>
    </location>
</feature>
<feature type="compositionally biased region" description="Basic and acidic residues" evidence="4">
    <location>
        <begin position="1366"/>
        <end position="1384"/>
    </location>
</feature>
<feature type="compositionally biased region" description="Basic and acidic residues" evidence="4">
    <location>
        <begin position="395"/>
        <end position="438"/>
    </location>
</feature>
<feature type="region of interest" description="Disordered" evidence="4">
    <location>
        <begin position="1"/>
        <end position="22"/>
    </location>
</feature>
<feature type="region of interest" description="Disordered" evidence="4">
    <location>
        <begin position="902"/>
        <end position="922"/>
    </location>
</feature>
<feature type="compositionally biased region" description="Acidic residues" evidence="4">
    <location>
        <begin position="730"/>
        <end position="761"/>
    </location>
</feature>
<feature type="region of interest" description="Disordered" evidence="4">
    <location>
        <begin position="1335"/>
        <end position="1393"/>
    </location>
</feature>
<feature type="compositionally biased region" description="Basic and acidic residues" evidence="4">
    <location>
        <begin position="350"/>
        <end position="382"/>
    </location>
</feature>
<dbReference type="PANTHER" id="PTHR14396">
    <property type="entry name" value="CLASPIN"/>
    <property type="match status" value="1"/>
</dbReference>
<keyword evidence="6" id="KW-1185">Reference proteome</keyword>
<feature type="compositionally biased region" description="Acidic residues" evidence="4">
    <location>
        <begin position="37"/>
        <end position="46"/>
    </location>
</feature>
<feature type="compositionally biased region" description="Polar residues" evidence="4">
    <location>
        <begin position="1505"/>
        <end position="1518"/>
    </location>
</feature>
<feature type="compositionally biased region" description="Basic and acidic residues" evidence="4">
    <location>
        <begin position="294"/>
        <end position="312"/>
    </location>
</feature>
<accession>A0A9Q1CJ54</accession>
<evidence type="ECO:0000313" key="6">
    <source>
        <dbReference type="Proteomes" id="UP001152320"/>
    </source>
</evidence>
<proteinExistence type="predicted"/>
<feature type="compositionally biased region" description="Basic residues" evidence="4">
    <location>
        <begin position="1441"/>
        <end position="1453"/>
    </location>
</feature>